<organism evidence="5 6">
    <name type="scientific">Pararhodobacter marinus</name>
    <dbReference type="NCBI Taxonomy" id="2184063"/>
    <lineage>
        <taxon>Bacteria</taxon>
        <taxon>Pseudomonadati</taxon>
        <taxon>Pseudomonadota</taxon>
        <taxon>Alphaproteobacteria</taxon>
        <taxon>Rhodobacterales</taxon>
        <taxon>Paracoccaceae</taxon>
        <taxon>Pararhodobacter</taxon>
    </lineage>
</organism>
<dbReference type="Proteomes" id="UP000244940">
    <property type="component" value="Unassembled WGS sequence"/>
</dbReference>
<comment type="subunit">
    <text evidence="2">Homodimer. Interacts with LigD.</text>
</comment>
<dbReference type="GeneID" id="94363576"/>
<feature type="compositionally biased region" description="Basic and acidic residues" evidence="3">
    <location>
        <begin position="227"/>
        <end position="243"/>
    </location>
</feature>
<keyword evidence="1 2" id="KW-0238">DNA-binding</keyword>
<evidence type="ECO:0000256" key="3">
    <source>
        <dbReference type="SAM" id="MobiDB-lite"/>
    </source>
</evidence>
<dbReference type="InterPro" id="IPR016194">
    <property type="entry name" value="SPOC-like_C_dom_sf"/>
</dbReference>
<comment type="function">
    <text evidence="2">With LigD forms a non-homologous end joining (NHEJ) DNA repair enzyme, which repairs dsDNA breaks with reduced fidelity. Binds linear dsDNA with 5'- and 3'- overhangs but not closed circular dsDNA nor ssDNA. Recruits and stimulates the ligase activity of LigD.</text>
</comment>
<evidence type="ECO:0000256" key="1">
    <source>
        <dbReference type="ARBA" id="ARBA00023125"/>
    </source>
</evidence>
<dbReference type="RefSeq" id="WP_109531535.1">
    <property type="nucleotide sequence ID" value="NZ_QEYD01000001.1"/>
</dbReference>
<accession>A0A2U2CIX9</accession>
<reference evidence="5 6" key="1">
    <citation type="submission" date="2018-05" db="EMBL/GenBank/DDBJ databases">
        <title>Pararhodobacter marina sp. nov., isolated from deep-sea water of the Indian Ocean.</title>
        <authorList>
            <person name="Lai Q.Sr."/>
            <person name="Liu X."/>
            <person name="Shao Z."/>
        </authorList>
    </citation>
    <scope>NUCLEOTIDE SEQUENCE [LARGE SCALE GENOMIC DNA]</scope>
    <source>
        <strain evidence="5 6">CIC4N-9</strain>
    </source>
</reference>
<dbReference type="CDD" id="cd00789">
    <property type="entry name" value="KU_like"/>
    <property type="match status" value="1"/>
</dbReference>
<feature type="compositionally biased region" description="Basic residues" evidence="3">
    <location>
        <begin position="258"/>
        <end position="283"/>
    </location>
</feature>
<proteinExistence type="inferred from homology"/>
<protein>
    <recommendedName>
        <fullName evidence="2">Non-homologous end joining protein Ku</fullName>
    </recommendedName>
</protein>
<keyword evidence="2" id="KW-0233">DNA recombination</keyword>
<dbReference type="InterPro" id="IPR006164">
    <property type="entry name" value="DNA_bd_Ku70/Ku80"/>
</dbReference>
<dbReference type="GO" id="GO:0006310">
    <property type="term" value="P:DNA recombination"/>
    <property type="evidence" value="ECO:0007669"/>
    <property type="project" value="UniProtKB-KW"/>
</dbReference>
<dbReference type="PANTHER" id="PTHR41251">
    <property type="entry name" value="NON-HOMOLOGOUS END JOINING PROTEIN KU"/>
    <property type="match status" value="1"/>
</dbReference>
<evidence type="ECO:0000256" key="2">
    <source>
        <dbReference type="HAMAP-Rule" id="MF_01875"/>
    </source>
</evidence>
<feature type="domain" description="Ku" evidence="4">
    <location>
        <begin position="55"/>
        <end position="185"/>
    </location>
</feature>
<dbReference type="Pfam" id="PF02735">
    <property type="entry name" value="Ku"/>
    <property type="match status" value="1"/>
</dbReference>
<dbReference type="PANTHER" id="PTHR41251:SF1">
    <property type="entry name" value="NON-HOMOLOGOUS END JOINING PROTEIN KU"/>
    <property type="match status" value="1"/>
</dbReference>
<dbReference type="NCBIfam" id="TIGR02772">
    <property type="entry name" value="Ku_bact"/>
    <property type="match status" value="1"/>
</dbReference>
<dbReference type="Gene3D" id="2.40.290.10">
    <property type="match status" value="1"/>
</dbReference>
<evidence type="ECO:0000313" key="5">
    <source>
        <dbReference type="EMBL" id="PWE31734.1"/>
    </source>
</evidence>
<evidence type="ECO:0000313" key="6">
    <source>
        <dbReference type="Proteomes" id="UP000244940"/>
    </source>
</evidence>
<gene>
    <name evidence="2" type="primary">ku</name>
    <name evidence="5" type="ORF">C4N9_01620</name>
</gene>
<sequence length="283" mass="31199">MAPRANWKGTLSIGEVSCAVALYTAASTTGRIAFHTINRKTGNRVRRDYVDAETGKTVDRDAQVKGYGTGDDDYIVFQPEEIAEAVPDSDKVLKVEAFLACDDIDPTYFDKPYYLAPADDAAHEAFALIREGMRATDTAALARTVLFRRLRTVLIRAQDDGLIARTLNFDYEVRSAEEAFEDIPDRKIGGEMLDLAQHIIETKAGDFDPAAFDDRYEAALADLVKARAEGREPDRPEPRKDESVVDLMEALRQSAGQKARKAKPKAKTAAGRKKSAPSKRKAG</sequence>
<dbReference type="SMART" id="SM00559">
    <property type="entry name" value="Ku78"/>
    <property type="match status" value="1"/>
</dbReference>
<dbReference type="GO" id="GO:0006303">
    <property type="term" value="P:double-strand break repair via nonhomologous end joining"/>
    <property type="evidence" value="ECO:0007669"/>
    <property type="project" value="UniProtKB-UniRule"/>
</dbReference>
<dbReference type="InterPro" id="IPR009187">
    <property type="entry name" value="Prok_Ku"/>
</dbReference>
<dbReference type="SUPFAM" id="SSF100939">
    <property type="entry name" value="SPOC domain-like"/>
    <property type="match status" value="1"/>
</dbReference>
<keyword evidence="2" id="KW-0234">DNA repair</keyword>
<dbReference type="AlphaFoldDB" id="A0A2U2CIX9"/>
<evidence type="ECO:0000259" key="4">
    <source>
        <dbReference type="SMART" id="SM00559"/>
    </source>
</evidence>
<dbReference type="PIRSF" id="PIRSF006493">
    <property type="entry name" value="Prok_Ku"/>
    <property type="match status" value="1"/>
</dbReference>
<dbReference type="OrthoDB" id="9780854at2"/>
<feature type="region of interest" description="Disordered" evidence="3">
    <location>
        <begin position="227"/>
        <end position="283"/>
    </location>
</feature>
<keyword evidence="2" id="KW-0227">DNA damage</keyword>
<dbReference type="GO" id="GO:0003690">
    <property type="term" value="F:double-stranded DNA binding"/>
    <property type="evidence" value="ECO:0007669"/>
    <property type="project" value="UniProtKB-UniRule"/>
</dbReference>
<comment type="caution">
    <text evidence="5">The sequence shown here is derived from an EMBL/GenBank/DDBJ whole genome shotgun (WGS) entry which is preliminary data.</text>
</comment>
<dbReference type="HAMAP" id="MF_01875">
    <property type="entry name" value="Prokaryotic_Ku"/>
    <property type="match status" value="1"/>
</dbReference>
<comment type="similarity">
    <text evidence="2">Belongs to the prokaryotic Ku family.</text>
</comment>
<dbReference type="EMBL" id="QEYD01000001">
    <property type="protein sequence ID" value="PWE31734.1"/>
    <property type="molecule type" value="Genomic_DNA"/>
</dbReference>
<name>A0A2U2CIX9_9RHOB</name>
<keyword evidence="6" id="KW-1185">Reference proteome</keyword>